<dbReference type="PROSITE" id="PS50088">
    <property type="entry name" value="ANK_REPEAT"/>
    <property type="match status" value="1"/>
</dbReference>
<dbReference type="GeneTree" id="ENSGT00940000156794"/>
<dbReference type="PROSITE" id="PS50297">
    <property type="entry name" value="ANK_REP_REGION"/>
    <property type="match status" value="1"/>
</dbReference>
<feature type="repeat" description="ANK" evidence="3">
    <location>
        <begin position="16"/>
        <end position="48"/>
    </location>
</feature>
<evidence type="ECO:0000256" key="2">
    <source>
        <dbReference type="ARBA" id="ARBA00023043"/>
    </source>
</evidence>
<dbReference type="Ensembl" id="ENSSAUT00010026647.1">
    <property type="protein sequence ID" value="ENSSAUP00010025220.1"/>
    <property type="gene ID" value="ENSSAUG00010011022.1"/>
</dbReference>
<reference evidence="4" key="2">
    <citation type="submission" date="2025-08" db="UniProtKB">
        <authorList>
            <consortium name="Ensembl"/>
        </authorList>
    </citation>
    <scope>IDENTIFICATION</scope>
</reference>
<sequence length="140" mass="15733">MMKNHFTDLITSRTKVNKTPLRTAASEVHSIAVDLLVRNGANINAKDMPKMTALHRVAQRSHREVAELPLRYEADIDCLSKFHETPLDIAMDTSNTELMILATREAPVGLSPALLWFQWPCSLSLPDSHVANTSYHNTRI</sequence>
<reference evidence="4" key="1">
    <citation type="submission" date="2021-04" db="EMBL/GenBank/DDBJ databases">
        <authorList>
            <consortium name="Wellcome Sanger Institute Data Sharing"/>
        </authorList>
    </citation>
    <scope>NUCLEOTIDE SEQUENCE [LARGE SCALE GENOMIC DNA]</scope>
</reference>
<dbReference type="Proteomes" id="UP000472265">
    <property type="component" value="Chromosome 17"/>
</dbReference>
<dbReference type="InterPro" id="IPR036770">
    <property type="entry name" value="Ankyrin_rpt-contain_sf"/>
</dbReference>
<dbReference type="SUPFAM" id="SSF48403">
    <property type="entry name" value="Ankyrin repeat"/>
    <property type="match status" value="1"/>
</dbReference>
<evidence type="ECO:0000256" key="1">
    <source>
        <dbReference type="ARBA" id="ARBA00022737"/>
    </source>
</evidence>
<keyword evidence="2 3" id="KW-0040">ANK repeat</keyword>
<name>A0A671VFL9_SPAAU</name>
<accession>A0A671VFL9</accession>
<dbReference type="Pfam" id="PF12796">
    <property type="entry name" value="Ank_2"/>
    <property type="match status" value="1"/>
</dbReference>
<keyword evidence="1" id="KW-0677">Repeat</keyword>
<evidence type="ECO:0000256" key="3">
    <source>
        <dbReference type="PROSITE-ProRule" id="PRU00023"/>
    </source>
</evidence>
<evidence type="ECO:0000313" key="4">
    <source>
        <dbReference type="Ensembl" id="ENSSAUP00010025220.1"/>
    </source>
</evidence>
<evidence type="ECO:0000313" key="5">
    <source>
        <dbReference type="Proteomes" id="UP000472265"/>
    </source>
</evidence>
<dbReference type="InterPro" id="IPR002110">
    <property type="entry name" value="Ankyrin_rpt"/>
</dbReference>
<dbReference type="AlphaFoldDB" id="A0A671VFL9"/>
<proteinExistence type="predicted"/>
<dbReference type="SMART" id="SM00248">
    <property type="entry name" value="ANK"/>
    <property type="match status" value="3"/>
</dbReference>
<reference evidence="4" key="3">
    <citation type="submission" date="2025-09" db="UniProtKB">
        <authorList>
            <consortium name="Ensembl"/>
        </authorList>
    </citation>
    <scope>IDENTIFICATION</scope>
</reference>
<organism evidence="4 5">
    <name type="scientific">Sparus aurata</name>
    <name type="common">Gilthead sea bream</name>
    <dbReference type="NCBI Taxonomy" id="8175"/>
    <lineage>
        <taxon>Eukaryota</taxon>
        <taxon>Metazoa</taxon>
        <taxon>Chordata</taxon>
        <taxon>Craniata</taxon>
        <taxon>Vertebrata</taxon>
        <taxon>Euteleostomi</taxon>
        <taxon>Actinopterygii</taxon>
        <taxon>Neopterygii</taxon>
        <taxon>Teleostei</taxon>
        <taxon>Neoteleostei</taxon>
        <taxon>Acanthomorphata</taxon>
        <taxon>Eupercaria</taxon>
        <taxon>Spariformes</taxon>
        <taxon>Sparidae</taxon>
        <taxon>Sparus</taxon>
    </lineage>
</organism>
<dbReference type="Gene3D" id="1.25.40.20">
    <property type="entry name" value="Ankyrin repeat-containing domain"/>
    <property type="match status" value="1"/>
</dbReference>
<keyword evidence="5" id="KW-1185">Reference proteome</keyword>
<protein>
    <submittedName>
        <fullName evidence="4">Uncharacterized protein</fullName>
    </submittedName>
</protein>
<dbReference type="PANTHER" id="PTHR24171">
    <property type="entry name" value="ANKYRIN REPEAT DOMAIN-CONTAINING PROTEIN 39-RELATED"/>
    <property type="match status" value="1"/>
</dbReference>